<feature type="compositionally biased region" description="Low complexity" evidence="1">
    <location>
        <begin position="38"/>
        <end position="49"/>
    </location>
</feature>
<feature type="region of interest" description="Disordered" evidence="1">
    <location>
        <begin position="533"/>
        <end position="557"/>
    </location>
</feature>
<sequence length="677" mass="67219">MGLGGIVSGAANAAKRAAESAAKAAADAARKAAEAAQQAAQKAAETAQKGVAEAGQKVSSVVQEQAKDVFEGAKNAVGGVTDKAQDLANGAVDTVQKAAGGAVNKVQDLANGAVDKVQDLASNVASKVPGPVGGVVNKAQNLVSGAVDTVQGAANGVVDKAQDAASSAVDRVQDLGNGTVDKVQELAGSAIDQFQNTAQTLGRAAEFAVKNPGQVLDKATDIAADGLNKMGEALQNAPTANPIQKVANQITGGLLQTGADVVRDPVETARAAQDALTLSSEVDSLKEGESAKVSLSGEGNVALVSAKAKGELEVKRNKEADGGGYTVSVNGEVGAGVAAKLGAKGAADAGASAYGTAGAKVEFKFATAEEAKQATDLISRAAVTAGAGVANPLAGVAANQVLGDPLSEVASLKDNVSAMEFKLGAEGSLTGSVGASGLSDVVGVGAKASLNGKTDATARVEFKDSHPAKVALKQSVELSGQVGASAGLDIPGSNGSSASLPGGASAEGKAGLKVELEQSFNLPKDFDPASLVTDPSGAARQIQATAQDSQQVKLTATDSRQGSLKGLGFNGSAGQEVKIEMTAKPQDLARSGAVDRLLEGDIGQAVTQAGSAVQTKTTLQEKVTEGNNLSLGLHAGAGGGEVGLTTERTHLGETRELSPEQLAQHYLQGGWATEAFS</sequence>
<dbReference type="OrthoDB" id="5381902at2"/>
<accession>A0A1H7JXU9</accession>
<feature type="compositionally biased region" description="Polar residues" evidence="1">
    <location>
        <begin position="542"/>
        <end position="557"/>
    </location>
</feature>
<dbReference type="Gene3D" id="1.10.287.700">
    <property type="entry name" value="Helix hairpin bin"/>
    <property type="match status" value="1"/>
</dbReference>
<dbReference type="AlphaFoldDB" id="A0A1H7JXU9"/>
<organism evidence="2 3">
    <name type="scientific">Stigmatella aurantiaca</name>
    <dbReference type="NCBI Taxonomy" id="41"/>
    <lineage>
        <taxon>Bacteria</taxon>
        <taxon>Pseudomonadati</taxon>
        <taxon>Myxococcota</taxon>
        <taxon>Myxococcia</taxon>
        <taxon>Myxococcales</taxon>
        <taxon>Cystobacterineae</taxon>
        <taxon>Archangiaceae</taxon>
        <taxon>Stigmatella</taxon>
    </lineage>
</organism>
<feature type="region of interest" description="Disordered" evidence="1">
    <location>
        <begin position="38"/>
        <end position="57"/>
    </location>
</feature>
<protein>
    <recommendedName>
        <fullName evidence="4">Late embryogenesis abundant protein</fullName>
    </recommendedName>
</protein>
<evidence type="ECO:0008006" key="4">
    <source>
        <dbReference type="Google" id="ProtNLM"/>
    </source>
</evidence>
<evidence type="ECO:0000313" key="3">
    <source>
        <dbReference type="Proteomes" id="UP000182719"/>
    </source>
</evidence>
<dbReference type="EMBL" id="FOAP01000002">
    <property type="protein sequence ID" value="SEK79403.1"/>
    <property type="molecule type" value="Genomic_DNA"/>
</dbReference>
<dbReference type="Proteomes" id="UP000182719">
    <property type="component" value="Unassembled WGS sequence"/>
</dbReference>
<evidence type="ECO:0000313" key="2">
    <source>
        <dbReference type="EMBL" id="SEK79403.1"/>
    </source>
</evidence>
<proteinExistence type="predicted"/>
<gene>
    <name evidence="2" type="ORF">SAMN05444354_102361</name>
</gene>
<keyword evidence="3" id="KW-1185">Reference proteome</keyword>
<reference evidence="3" key="1">
    <citation type="submission" date="2016-10" db="EMBL/GenBank/DDBJ databases">
        <authorList>
            <person name="Varghese N."/>
            <person name="Submissions S."/>
        </authorList>
    </citation>
    <scope>NUCLEOTIDE SEQUENCE [LARGE SCALE GENOMIC DNA]</scope>
    <source>
        <strain evidence="3">DSM 17044</strain>
    </source>
</reference>
<evidence type="ECO:0000256" key="1">
    <source>
        <dbReference type="SAM" id="MobiDB-lite"/>
    </source>
</evidence>
<dbReference type="RefSeq" id="WP_143101321.1">
    <property type="nucleotide sequence ID" value="NZ_FOAP01000002.1"/>
</dbReference>
<name>A0A1H7JXU9_STIAU</name>